<dbReference type="HOGENOM" id="CLU_144121_2_0_5"/>
<dbReference type="AlphaFoldDB" id="A0A017HA79"/>
<organism evidence="1 2">
    <name type="scientific">Limimaricola hongkongensis DSM 17492</name>
    <dbReference type="NCBI Taxonomy" id="1122180"/>
    <lineage>
        <taxon>Bacteria</taxon>
        <taxon>Pseudomonadati</taxon>
        <taxon>Pseudomonadota</taxon>
        <taxon>Alphaproteobacteria</taxon>
        <taxon>Rhodobacterales</taxon>
        <taxon>Paracoccaceae</taxon>
        <taxon>Limimaricola</taxon>
    </lineage>
</organism>
<comment type="caution">
    <text evidence="1">The sequence shown here is derived from an EMBL/GenBank/DDBJ whole genome shotgun (WGS) entry which is preliminary data.</text>
</comment>
<proteinExistence type="predicted"/>
<dbReference type="Proteomes" id="UP000025047">
    <property type="component" value="Unassembled WGS sequence"/>
</dbReference>
<dbReference type="eggNOG" id="COG5462">
    <property type="taxonomic scope" value="Bacteria"/>
</dbReference>
<evidence type="ECO:0000313" key="2">
    <source>
        <dbReference type="Proteomes" id="UP000025047"/>
    </source>
</evidence>
<keyword evidence="2" id="KW-1185">Reference proteome</keyword>
<evidence type="ECO:0008006" key="3">
    <source>
        <dbReference type="Google" id="ProtNLM"/>
    </source>
</evidence>
<evidence type="ECO:0000313" key="1">
    <source>
        <dbReference type="EMBL" id="EYD71220.1"/>
    </source>
</evidence>
<name>A0A017HA79_9RHOB</name>
<sequence>MKGVIYVLSALAVVGLGFWAYQENYATQQSLREVRQLYARIGAAHARLGMLNAEWAYLNRPDRLRDLADLNFDRLGLLPLRPEAFGRIEQVGFPPEMLPPIMNPVEVSSAFMNTDEEPL</sequence>
<dbReference type="RefSeq" id="WP_017927311.1">
    <property type="nucleotide sequence ID" value="NZ_KB822995.1"/>
</dbReference>
<dbReference type="PATRIC" id="fig|1122180.6.peg.2847"/>
<dbReference type="OrthoDB" id="7165680at2"/>
<reference evidence="1 2" key="1">
    <citation type="submission" date="2013-03" db="EMBL/GenBank/DDBJ databases">
        <authorList>
            <person name="Fiebig A."/>
            <person name="Goeker M."/>
            <person name="Klenk H.-P.P."/>
        </authorList>
    </citation>
    <scope>NUCLEOTIDE SEQUENCE [LARGE SCALE GENOMIC DNA]</scope>
    <source>
        <strain evidence="1 2">DSM 17492</strain>
    </source>
</reference>
<accession>A0A017HA79</accession>
<gene>
    <name evidence="1" type="ORF">Lokhon_02868</name>
</gene>
<dbReference type="EMBL" id="APGJ01000007">
    <property type="protein sequence ID" value="EYD71220.1"/>
    <property type="molecule type" value="Genomic_DNA"/>
</dbReference>
<dbReference type="STRING" id="1122180.Lokhon_02868"/>
<protein>
    <recommendedName>
        <fullName evidence="3">Cell division protein FtsL</fullName>
    </recommendedName>
</protein>